<feature type="region of interest" description="Disordered" evidence="10">
    <location>
        <begin position="1"/>
        <end position="26"/>
    </location>
</feature>
<proteinExistence type="inferred from homology"/>
<name>A0ABP0BV89_9PEZI</name>
<accession>A0ABP0BV89</accession>
<feature type="compositionally biased region" description="Polar residues" evidence="10">
    <location>
        <begin position="259"/>
        <end position="272"/>
    </location>
</feature>
<dbReference type="EMBL" id="CAWUHC010000043">
    <property type="protein sequence ID" value="CAK7223335.1"/>
    <property type="molecule type" value="Genomic_DNA"/>
</dbReference>
<keyword evidence="6" id="KW-0931">ER-Golgi transport</keyword>
<feature type="compositionally biased region" description="Low complexity" evidence="10">
    <location>
        <begin position="12"/>
        <end position="26"/>
    </location>
</feature>
<sequence length="397" mass="43414">MGRTDPLPPYSAPVASSFSSASDSSSYDPYVDLGRLLDRLEQKLLRADSDRWRRLVADEFQRLQARFDVAAARKLLTRVEHNALSIKVLTRRQDVQAELNRRRALIELLQERLDNLDEEARAAAAFDKDGGDSSDEGEAEADGDDSLAHIIRSPSGSTQFSTAAVATPAAPERSETSTSFDTEFTDTTASPAIEVPKPRRKKTNRVRIATPGEETSTASATATPTSTTAPSTATATATPRPRRRRTAAQGGTDAEDTARSTSAQVDTATSPDRSTKSLFDASGNETYAVSTEEAVLDHHRREQEALSEDILRLAKALKERSLTTSRMLEDDKDVVDRVGEGMNTTTDSLSAASRSMALLTRMTEGKGWWGRMMLLGMVYGLMLALLLLFLFLPKLRL</sequence>
<dbReference type="PROSITE" id="PS50192">
    <property type="entry name" value="T_SNARE"/>
    <property type="match status" value="1"/>
</dbReference>
<evidence type="ECO:0000256" key="11">
    <source>
        <dbReference type="SAM" id="Phobius"/>
    </source>
</evidence>
<organism evidence="13 14">
    <name type="scientific">Sporothrix bragantina</name>
    <dbReference type="NCBI Taxonomy" id="671064"/>
    <lineage>
        <taxon>Eukaryota</taxon>
        <taxon>Fungi</taxon>
        <taxon>Dikarya</taxon>
        <taxon>Ascomycota</taxon>
        <taxon>Pezizomycotina</taxon>
        <taxon>Sordariomycetes</taxon>
        <taxon>Sordariomycetidae</taxon>
        <taxon>Ophiostomatales</taxon>
        <taxon>Ophiostomataceae</taxon>
        <taxon>Sporothrix</taxon>
    </lineage>
</organism>
<comment type="subcellular location">
    <subcellularLocation>
        <location evidence="1">Endoplasmic reticulum membrane</location>
        <topology evidence="1">Single-pass type IV membrane protein</topology>
    </subcellularLocation>
</comment>
<dbReference type="Proteomes" id="UP001642406">
    <property type="component" value="Unassembled WGS sequence"/>
</dbReference>
<dbReference type="InterPro" id="IPR000727">
    <property type="entry name" value="T_SNARE_dom"/>
</dbReference>
<keyword evidence="5" id="KW-0256">Endoplasmic reticulum</keyword>
<dbReference type="Pfam" id="PF09753">
    <property type="entry name" value="Use1"/>
    <property type="match status" value="1"/>
</dbReference>
<feature type="compositionally biased region" description="Acidic residues" evidence="10">
    <location>
        <begin position="132"/>
        <end position="145"/>
    </location>
</feature>
<feature type="compositionally biased region" description="Polar residues" evidence="10">
    <location>
        <begin position="154"/>
        <end position="164"/>
    </location>
</feature>
<keyword evidence="7" id="KW-0653">Protein transport</keyword>
<feature type="domain" description="T-SNARE coiled-coil homology" evidence="12">
    <location>
        <begin position="297"/>
        <end position="359"/>
    </location>
</feature>
<comment type="similarity">
    <text evidence="2">Belongs to the USE1 family.</text>
</comment>
<evidence type="ECO:0000256" key="2">
    <source>
        <dbReference type="ARBA" id="ARBA00007891"/>
    </source>
</evidence>
<keyword evidence="8 11" id="KW-1133">Transmembrane helix</keyword>
<feature type="compositionally biased region" description="Low complexity" evidence="10">
    <location>
        <begin position="215"/>
        <end position="239"/>
    </location>
</feature>
<evidence type="ECO:0000256" key="5">
    <source>
        <dbReference type="ARBA" id="ARBA00022824"/>
    </source>
</evidence>
<evidence type="ECO:0000256" key="9">
    <source>
        <dbReference type="ARBA" id="ARBA00023136"/>
    </source>
</evidence>
<evidence type="ECO:0000256" key="1">
    <source>
        <dbReference type="ARBA" id="ARBA00004163"/>
    </source>
</evidence>
<evidence type="ECO:0000256" key="7">
    <source>
        <dbReference type="ARBA" id="ARBA00022927"/>
    </source>
</evidence>
<protein>
    <recommendedName>
        <fullName evidence="12">t-SNARE coiled-coil homology domain-containing protein</fullName>
    </recommendedName>
</protein>
<feature type="region of interest" description="Disordered" evidence="10">
    <location>
        <begin position="125"/>
        <end position="284"/>
    </location>
</feature>
<evidence type="ECO:0000256" key="8">
    <source>
        <dbReference type="ARBA" id="ARBA00022989"/>
    </source>
</evidence>
<gene>
    <name evidence="13" type="ORF">SBRCBS47491_005173</name>
</gene>
<evidence type="ECO:0000256" key="4">
    <source>
        <dbReference type="ARBA" id="ARBA00022692"/>
    </source>
</evidence>
<reference evidence="13 14" key="1">
    <citation type="submission" date="2024-01" db="EMBL/GenBank/DDBJ databases">
        <authorList>
            <person name="Allen C."/>
            <person name="Tagirdzhanova G."/>
        </authorList>
    </citation>
    <scope>NUCLEOTIDE SEQUENCE [LARGE SCALE GENOMIC DNA]</scope>
</reference>
<keyword evidence="3" id="KW-0813">Transport</keyword>
<evidence type="ECO:0000313" key="14">
    <source>
        <dbReference type="Proteomes" id="UP001642406"/>
    </source>
</evidence>
<evidence type="ECO:0000256" key="6">
    <source>
        <dbReference type="ARBA" id="ARBA00022892"/>
    </source>
</evidence>
<keyword evidence="4 11" id="KW-0812">Transmembrane</keyword>
<evidence type="ECO:0000256" key="10">
    <source>
        <dbReference type="SAM" id="MobiDB-lite"/>
    </source>
</evidence>
<feature type="transmembrane region" description="Helical" evidence="11">
    <location>
        <begin position="368"/>
        <end position="392"/>
    </location>
</feature>
<dbReference type="PANTHER" id="PTHR13050">
    <property type="entry name" value="USE1-LIKE PROTEIN"/>
    <property type="match status" value="1"/>
</dbReference>
<feature type="compositionally biased region" description="Low complexity" evidence="10">
    <location>
        <begin position="176"/>
        <end position="188"/>
    </location>
</feature>
<keyword evidence="14" id="KW-1185">Reference proteome</keyword>
<keyword evidence="9 11" id="KW-0472">Membrane</keyword>
<evidence type="ECO:0000313" key="13">
    <source>
        <dbReference type="EMBL" id="CAK7223335.1"/>
    </source>
</evidence>
<evidence type="ECO:0000256" key="3">
    <source>
        <dbReference type="ARBA" id="ARBA00022448"/>
    </source>
</evidence>
<dbReference type="InterPro" id="IPR019150">
    <property type="entry name" value="Vesicle_transport_protein_Use1"/>
</dbReference>
<comment type="caution">
    <text evidence="13">The sequence shown here is derived from an EMBL/GenBank/DDBJ whole genome shotgun (WGS) entry which is preliminary data.</text>
</comment>
<dbReference type="PANTHER" id="PTHR13050:SF7">
    <property type="entry name" value="VESICLE TRANSPORT PROTEIN USE1"/>
    <property type="match status" value="1"/>
</dbReference>
<evidence type="ECO:0000259" key="12">
    <source>
        <dbReference type="PROSITE" id="PS50192"/>
    </source>
</evidence>
<feature type="compositionally biased region" description="Pro residues" evidence="10">
    <location>
        <begin position="1"/>
        <end position="11"/>
    </location>
</feature>